<dbReference type="InterPro" id="IPR002410">
    <property type="entry name" value="Peptidase_S33"/>
</dbReference>
<proteinExistence type="inferred from homology"/>
<evidence type="ECO:0000256" key="5">
    <source>
        <dbReference type="ARBA" id="ARBA00022801"/>
    </source>
</evidence>
<dbReference type="EC" id="3.4.11.5" evidence="3 7"/>
<dbReference type="GO" id="GO:0016020">
    <property type="term" value="C:membrane"/>
    <property type="evidence" value="ECO:0007669"/>
    <property type="project" value="TreeGrafter"/>
</dbReference>
<name>A0A1I2PN81_9BACL</name>
<evidence type="ECO:0000256" key="1">
    <source>
        <dbReference type="ARBA" id="ARBA00001585"/>
    </source>
</evidence>
<feature type="active site" description="Nucleophile" evidence="8">
    <location>
        <position position="107"/>
    </location>
</feature>
<dbReference type="AlphaFoldDB" id="A0A1I2PN81"/>
<dbReference type="InterPro" id="IPR029058">
    <property type="entry name" value="AB_hydrolase_fold"/>
</dbReference>
<feature type="active site" description="Proton donor" evidence="8">
    <location>
        <position position="272"/>
    </location>
</feature>
<dbReference type="InterPro" id="IPR000073">
    <property type="entry name" value="AB_hydrolase_1"/>
</dbReference>
<dbReference type="Pfam" id="PF00561">
    <property type="entry name" value="Abhydrolase_1"/>
    <property type="match status" value="1"/>
</dbReference>
<evidence type="ECO:0000256" key="4">
    <source>
        <dbReference type="ARBA" id="ARBA00021843"/>
    </source>
</evidence>
<dbReference type="PIRSF" id="PIRSF005539">
    <property type="entry name" value="Pept_S33_TRI_F1"/>
    <property type="match status" value="1"/>
</dbReference>
<dbReference type="GO" id="GO:0006508">
    <property type="term" value="P:proteolysis"/>
    <property type="evidence" value="ECO:0007669"/>
    <property type="project" value="UniProtKB-KW"/>
</dbReference>
<gene>
    <name evidence="10" type="ORF">SAMN02982927_00862</name>
</gene>
<dbReference type="PRINTS" id="PR00793">
    <property type="entry name" value="PROAMNOPTASE"/>
</dbReference>
<comment type="similarity">
    <text evidence="2 7">Belongs to the peptidase S33 family.</text>
</comment>
<feature type="domain" description="AB hydrolase-1" evidence="9">
    <location>
        <begin position="32"/>
        <end position="279"/>
    </location>
</feature>
<dbReference type="InterPro" id="IPR050266">
    <property type="entry name" value="AB_hydrolase_sf"/>
</dbReference>
<evidence type="ECO:0000259" key="9">
    <source>
        <dbReference type="Pfam" id="PF00561"/>
    </source>
</evidence>
<dbReference type="PANTHER" id="PTHR43798:SF31">
    <property type="entry name" value="AB HYDROLASE SUPERFAMILY PROTEIN YCLE"/>
    <property type="match status" value="1"/>
</dbReference>
<keyword evidence="7" id="KW-0645">Protease</keyword>
<evidence type="ECO:0000256" key="3">
    <source>
        <dbReference type="ARBA" id="ARBA00012568"/>
    </source>
</evidence>
<dbReference type="EMBL" id="FOOY01000005">
    <property type="protein sequence ID" value="SFG16589.1"/>
    <property type="molecule type" value="Genomic_DNA"/>
</dbReference>
<comment type="catalytic activity">
    <reaction evidence="1 7">
        <text>Release of N-terminal proline from a peptide.</text>
        <dbReference type="EC" id="3.4.11.5"/>
    </reaction>
</comment>
<dbReference type="InterPro" id="IPR005945">
    <property type="entry name" value="Pro_imino_pep"/>
</dbReference>
<sequence length="300" mass="34615">MDLFMNEGSHILTINGGYHVWTRKVGDSPIKLLLVHGGPGMTHEYLECFEEQLPPKGIEIYFYDQLGSYFSDQPDDPSLWHIDRFVDELEEVRTKLGLDNFYLLGQSWGGLLAIEYALKYGKALKGLIVSNMIADVQSYVDHVNELREQLPKEIVEKMKAYEANEDFGASEYQEYCMQLYQKCMCRLDPWPDAVNRTFQHLNEQVYLTIQGPNEFIISGNFKDWDRRDDLKKISNPTLLLTATHDSMPPKVIEKMGKEIPNAAVGICENGSHFSMWDDPEPYFKFITNFISQVEANTFNK</sequence>
<dbReference type="STRING" id="269670.SAMN02982927_00862"/>
<reference evidence="11" key="1">
    <citation type="submission" date="2016-10" db="EMBL/GenBank/DDBJ databases">
        <authorList>
            <person name="Varghese N."/>
            <person name="Submissions S."/>
        </authorList>
    </citation>
    <scope>NUCLEOTIDE SEQUENCE [LARGE SCALE GENOMIC DNA]</scope>
    <source>
        <strain evidence="11">ATCC 700379</strain>
    </source>
</reference>
<dbReference type="SUPFAM" id="SSF53474">
    <property type="entry name" value="alpha/beta-Hydrolases"/>
    <property type="match status" value="1"/>
</dbReference>
<organism evidence="10 11">
    <name type="scientific">Sporolactobacillus nakayamae</name>
    <dbReference type="NCBI Taxonomy" id="269670"/>
    <lineage>
        <taxon>Bacteria</taxon>
        <taxon>Bacillati</taxon>
        <taxon>Bacillota</taxon>
        <taxon>Bacilli</taxon>
        <taxon>Bacillales</taxon>
        <taxon>Sporolactobacillaceae</taxon>
        <taxon>Sporolactobacillus</taxon>
    </lineage>
</organism>
<comment type="function">
    <text evidence="7">Releases the N-terminal proline from various substrates.</text>
</comment>
<evidence type="ECO:0000256" key="2">
    <source>
        <dbReference type="ARBA" id="ARBA00010088"/>
    </source>
</evidence>
<evidence type="ECO:0000256" key="7">
    <source>
        <dbReference type="PIRNR" id="PIRNR005539"/>
    </source>
</evidence>
<keyword evidence="5 7" id="KW-0378">Hydrolase</keyword>
<dbReference type="NCBIfam" id="TIGR01250">
    <property type="entry name" value="pro_imino_pep_2"/>
    <property type="match status" value="1"/>
</dbReference>
<evidence type="ECO:0000256" key="8">
    <source>
        <dbReference type="PIRSR" id="PIRSR005539-1"/>
    </source>
</evidence>
<keyword evidence="11" id="KW-1185">Reference proteome</keyword>
<feature type="active site" evidence="8">
    <location>
        <position position="245"/>
    </location>
</feature>
<keyword evidence="7" id="KW-0031">Aminopeptidase</keyword>
<evidence type="ECO:0000313" key="11">
    <source>
        <dbReference type="Proteomes" id="UP000198752"/>
    </source>
</evidence>
<evidence type="ECO:0000256" key="6">
    <source>
        <dbReference type="ARBA" id="ARBA00029605"/>
    </source>
</evidence>
<dbReference type="Proteomes" id="UP000198752">
    <property type="component" value="Unassembled WGS sequence"/>
</dbReference>
<dbReference type="GO" id="GO:0004177">
    <property type="term" value="F:aminopeptidase activity"/>
    <property type="evidence" value="ECO:0007669"/>
    <property type="project" value="UniProtKB-KW"/>
</dbReference>
<evidence type="ECO:0000313" key="10">
    <source>
        <dbReference type="EMBL" id="SFG16589.1"/>
    </source>
</evidence>
<dbReference type="PANTHER" id="PTHR43798">
    <property type="entry name" value="MONOACYLGLYCEROL LIPASE"/>
    <property type="match status" value="1"/>
</dbReference>
<accession>A0A1I2PN81</accession>
<dbReference type="Gene3D" id="3.40.50.1820">
    <property type="entry name" value="alpha/beta hydrolase"/>
    <property type="match status" value="1"/>
</dbReference>
<protein>
    <recommendedName>
        <fullName evidence="4 7">Proline iminopeptidase</fullName>
        <shortName evidence="7">PIP</shortName>
        <ecNumber evidence="3 7">3.4.11.5</ecNumber>
    </recommendedName>
    <alternativeName>
        <fullName evidence="6 7">Prolyl aminopeptidase</fullName>
    </alternativeName>
</protein>